<keyword evidence="2" id="KW-1185">Reference proteome</keyword>
<protein>
    <submittedName>
        <fullName evidence="3">FANCL_d2 domain-containing protein</fullName>
    </submittedName>
</protein>
<organism evidence="3">
    <name type="scientific">Anisakis simplex</name>
    <name type="common">Herring worm</name>
    <dbReference type="NCBI Taxonomy" id="6269"/>
    <lineage>
        <taxon>Eukaryota</taxon>
        <taxon>Metazoa</taxon>
        <taxon>Ecdysozoa</taxon>
        <taxon>Nematoda</taxon>
        <taxon>Chromadorea</taxon>
        <taxon>Rhabditida</taxon>
        <taxon>Spirurina</taxon>
        <taxon>Ascaridomorpha</taxon>
        <taxon>Ascaridoidea</taxon>
        <taxon>Anisakidae</taxon>
        <taxon>Anisakis</taxon>
        <taxon>Anisakis simplex complex</taxon>
    </lineage>
</organism>
<accession>A0A0M3KI52</accession>
<evidence type="ECO:0000313" key="1">
    <source>
        <dbReference type="EMBL" id="VDK73950.1"/>
    </source>
</evidence>
<reference evidence="1 2" key="2">
    <citation type="submission" date="2018-11" db="EMBL/GenBank/DDBJ databases">
        <authorList>
            <consortium name="Pathogen Informatics"/>
        </authorList>
    </citation>
    <scope>NUCLEOTIDE SEQUENCE [LARGE SCALE GENOMIC DNA]</scope>
</reference>
<reference evidence="3" key="1">
    <citation type="submission" date="2017-02" db="UniProtKB">
        <authorList>
            <consortium name="WormBaseParasite"/>
        </authorList>
    </citation>
    <scope>IDENTIFICATION</scope>
</reference>
<dbReference type="InterPro" id="IPR035892">
    <property type="entry name" value="C2_domain_sf"/>
</dbReference>
<dbReference type="WBParaSite" id="ASIM_0002067101-mRNA-1">
    <property type="protein sequence ID" value="ASIM_0002067101-mRNA-1"/>
    <property type="gene ID" value="ASIM_0002067101"/>
</dbReference>
<name>A0A0M3KI52_ANISI</name>
<gene>
    <name evidence="1" type="ORF">ASIM_LOCUS20050</name>
</gene>
<dbReference type="AlphaFoldDB" id="A0A0M3KI52"/>
<sequence>MMLELWNKGVLWDKLIALLCARQMIRFFSGVHYMPLTSVQYSNETGAGKWLQIDQELETRNGQTIGTSRPTGHSLLVDVRFELPFDAQGSDAEELQAKLQALNKLIEVNVSRMCHSLLTSPDCIHS</sequence>
<dbReference type="Proteomes" id="UP000267096">
    <property type="component" value="Unassembled WGS sequence"/>
</dbReference>
<dbReference type="Gene3D" id="2.60.40.150">
    <property type="entry name" value="C2 domain"/>
    <property type="match status" value="1"/>
</dbReference>
<dbReference type="EMBL" id="UYRR01038577">
    <property type="protein sequence ID" value="VDK73950.1"/>
    <property type="molecule type" value="Genomic_DNA"/>
</dbReference>
<evidence type="ECO:0000313" key="3">
    <source>
        <dbReference type="WBParaSite" id="ASIM_0002067101-mRNA-1"/>
    </source>
</evidence>
<dbReference type="OrthoDB" id="5831756at2759"/>
<evidence type="ECO:0000313" key="2">
    <source>
        <dbReference type="Proteomes" id="UP000267096"/>
    </source>
</evidence>
<proteinExistence type="predicted"/>